<sequence>MLKESGIRLHLTSEKDNGARQMNHVQDLLTLLLYGQRQGQNRLERCGSGSFLMKGGLLFHTFTGKGNLFFILLLGPDNYN</sequence>
<protein>
    <submittedName>
        <fullName evidence="1">Uncharacterized protein</fullName>
    </submittedName>
</protein>
<evidence type="ECO:0000313" key="1">
    <source>
        <dbReference type="EMBL" id="KJB63445.1"/>
    </source>
</evidence>
<accession>A0A0D2V3A9</accession>
<dbReference type="Gramene" id="KJB63445">
    <property type="protein sequence ID" value="KJB63445"/>
    <property type="gene ID" value="B456_010G089500"/>
</dbReference>
<dbReference type="AlphaFoldDB" id="A0A0D2V3A9"/>
<dbReference type="Proteomes" id="UP000032304">
    <property type="component" value="Chromosome 10"/>
</dbReference>
<dbReference type="EMBL" id="CM001749">
    <property type="protein sequence ID" value="KJB63445.1"/>
    <property type="molecule type" value="Genomic_DNA"/>
</dbReference>
<keyword evidence="2" id="KW-1185">Reference proteome</keyword>
<gene>
    <name evidence="1" type="ORF">B456_010G089500</name>
</gene>
<evidence type="ECO:0000313" key="2">
    <source>
        <dbReference type="Proteomes" id="UP000032304"/>
    </source>
</evidence>
<proteinExistence type="predicted"/>
<organism evidence="1 2">
    <name type="scientific">Gossypium raimondii</name>
    <name type="common">Peruvian cotton</name>
    <name type="synonym">Gossypium klotzschianum subsp. raimondii</name>
    <dbReference type="NCBI Taxonomy" id="29730"/>
    <lineage>
        <taxon>Eukaryota</taxon>
        <taxon>Viridiplantae</taxon>
        <taxon>Streptophyta</taxon>
        <taxon>Embryophyta</taxon>
        <taxon>Tracheophyta</taxon>
        <taxon>Spermatophyta</taxon>
        <taxon>Magnoliopsida</taxon>
        <taxon>eudicotyledons</taxon>
        <taxon>Gunneridae</taxon>
        <taxon>Pentapetalae</taxon>
        <taxon>rosids</taxon>
        <taxon>malvids</taxon>
        <taxon>Malvales</taxon>
        <taxon>Malvaceae</taxon>
        <taxon>Malvoideae</taxon>
        <taxon>Gossypium</taxon>
    </lineage>
</organism>
<dbReference type="OMA" id="NGARQMN"/>
<name>A0A0D2V3A9_GOSRA</name>
<reference evidence="1 2" key="1">
    <citation type="journal article" date="2012" name="Nature">
        <title>Repeated polyploidization of Gossypium genomes and the evolution of spinnable cotton fibres.</title>
        <authorList>
            <person name="Paterson A.H."/>
            <person name="Wendel J.F."/>
            <person name="Gundlach H."/>
            <person name="Guo H."/>
            <person name="Jenkins J."/>
            <person name="Jin D."/>
            <person name="Llewellyn D."/>
            <person name="Showmaker K.C."/>
            <person name="Shu S."/>
            <person name="Udall J."/>
            <person name="Yoo M.J."/>
            <person name="Byers R."/>
            <person name="Chen W."/>
            <person name="Doron-Faigenboim A."/>
            <person name="Duke M.V."/>
            <person name="Gong L."/>
            <person name="Grimwood J."/>
            <person name="Grover C."/>
            <person name="Grupp K."/>
            <person name="Hu G."/>
            <person name="Lee T.H."/>
            <person name="Li J."/>
            <person name="Lin L."/>
            <person name="Liu T."/>
            <person name="Marler B.S."/>
            <person name="Page J.T."/>
            <person name="Roberts A.W."/>
            <person name="Romanel E."/>
            <person name="Sanders W.S."/>
            <person name="Szadkowski E."/>
            <person name="Tan X."/>
            <person name="Tang H."/>
            <person name="Xu C."/>
            <person name="Wang J."/>
            <person name="Wang Z."/>
            <person name="Zhang D."/>
            <person name="Zhang L."/>
            <person name="Ashrafi H."/>
            <person name="Bedon F."/>
            <person name="Bowers J.E."/>
            <person name="Brubaker C.L."/>
            <person name="Chee P.W."/>
            <person name="Das S."/>
            <person name="Gingle A.R."/>
            <person name="Haigler C.H."/>
            <person name="Harker D."/>
            <person name="Hoffmann L.V."/>
            <person name="Hovav R."/>
            <person name="Jones D.C."/>
            <person name="Lemke C."/>
            <person name="Mansoor S."/>
            <person name="ur Rahman M."/>
            <person name="Rainville L.N."/>
            <person name="Rambani A."/>
            <person name="Reddy U.K."/>
            <person name="Rong J.K."/>
            <person name="Saranga Y."/>
            <person name="Scheffler B.E."/>
            <person name="Scheffler J.A."/>
            <person name="Stelly D.M."/>
            <person name="Triplett B.A."/>
            <person name="Van Deynze A."/>
            <person name="Vaslin M.F."/>
            <person name="Waghmare V.N."/>
            <person name="Walford S.A."/>
            <person name="Wright R.J."/>
            <person name="Zaki E.A."/>
            <person name="Zhang T."/>
            <person name="Dennis E.S."/>
            <person name="Mayer K.F."/>
            <person name="Peterson D.G."/>
            <person name="Rokhsar D.S."/>
            <person name="Wang X."/>
            <person name="Schmutz J."/>
        </authorList>
    </citation>
    <scope>NUCLEOTIDE SEQUENCE [LARGE SCALE GENOMIC DNA]</scope>
</reference>